<name>A0AA43KEL2_9CYAN</name>
<protein>
    <submittedName>
        <fullName evidence="1">Uncharacterized protein</fullName>
    </submittedName>
</protein>
<dbReference type="Proteomes" id="UP001159370">
    <property type="component" value="Unassembled WGS sequence"/>
</dbReference>
<evidence type="ECO:0000313" key="2">
    <source>
        <dbReference type="Proteomes" id="UP001159370"/>
    </source>
</evidence>
<organism evidence="1 2">
    <name type="scientific">Umezakia ovalisporum FSS-62</name>
    <dbReference type="NCBI Taxonomy" id="2971776"/>
    <lineage>
        <taxon>Bacteria</taxon>
        <taxon>Bacillati</taxon>
        <taxon>Cyanobacteriota</taxon>
        <taxon>Cyanophyceae</taxon>
        <taxon>Nostocales</taxon>
        <taxon>Nodulariaceae</taxon>
        <taxon>Umezakia</taxon>
    </lineage>
</organism>
<dbReference type="EMBL" id="JANQDL010000050">
    <property type="protein sequence ID" value="MDH6063612.1"/>
    <property type="molecule type" value="Genomic_DNA"/>
</dbReference>
<comment type="caution">
    <text evidence="1">The sequence shown here is derived from an EMBL/GenBank/DDBJ whole genome shotgun (WGS) entry which is preliminary data.</text>
</comment>
<sequence length="126" mass="14332">MGKPRKKQGNPYFRHGVSVPAPASEEIELPLFELINPGILANLKGVKDKERSLRSRVLTLPVMAAIILSLPYLKVQQLTDVLRCLEIGSTEISYHLDWGYLNTGSHEKTFRTIARKKQVQCWQEKC</sequence>
<reference evidence="1 2" key="1">
    <citation type="journal article" date="2023" name="J. Phycol.">
        <title>Chrysosporum ovalisporum is synonymous with the true-branching cyanobacterium Umezakia natans (Nostocales/Aphanizomenonaceae).</title>
        <authorList>
            <person name="McGregor G.B."/>
            <person name="Sendall B.C."/>
            <person name="Niiyama Y."/>
            <person name="Tuji A."/>
            <person name="Willis A."/>
        </authorList>
    </citation>
    <scope>NUCLEOTIDE SEQUENCE [LARGE SCALE GENOMIC DNA]</scope>
    <source>
        <strain evidence="1 2">FSS-62</strain>
    </source>
</reference>
<proteinExistence type="predicted"/>
<accession>A0AA43KEL2</accession>
<gene>
    <name evidence="1" type="ORF">NWP23_07475</name>
</gene>
<evidence type="ECO:0000313" key="1">
    <source>
        <dbReference type="EMBL" id="MDH6063612.1"/>
    </source>
</evidence>
<dbReference type="AlphaFoldDB" id="A0AA43KEL2"/>